<keyword evidence="3" id="KW-1185">Reference proteome</keyword>
<reference evidence="2" key="2">
    <citation type="submission" date="2020-09" db="EMBL/GenBank/DDBJ databases">
        <authorList>
            <person name="Sun Q."/>
            <person name="Zhou Y."/>
        </authorList>
    </citation>
    <scope>NUCLEOTIDE SEQUENCE</scope>
    <source>
        <strain evidence="2">CGMCC 1.15425</strain>
    </source>
</reference>
<gene>
    <name evidence="2" type="ORF">GCM10011403_05730</name>
</gene>
<feature type="signal peptide" evidence="1">
    <location>
        <begin position="1"/>
        <end position="21"/>
    </location>
</feature>
<dbReference type="Proteomes" id="UP000627715">
    <property type="component" value="Unassembled WGS sequence"/>
</dbReference>
<evidence type="ECO:0000313" key="2">
    <source>
        <dbReference type="EMBL" id="GGG51391.1"/>
    </source>
</evidence>
<name>A0A917GMQ0_9GAMM</name>
<evidence type="ECO:0000256" key="1">
    <source>
        <dbReference type="SAM" id="SignalP"/>
    </source>
</evidence>
<dbReference type="AlphaFoldDB" id="A0A917GMQ0"/>
<comment type="caution">
    <text evidence="2">The sequence shown here is derived from an EMBL/GenBank/DDBJ whole genome shotgun (WGS) entry which is preliminary data.</text>
</comment>
<evidence type="ECO:0008006" key="4">
    <source>
        <dbReference type="Google" id="ProtNLM"/>
    </source>
</evidence>
<feature type="chain" id="PRO_5037574356" description="Lipoprotein" evidence="1">
    <location>
        <begin position="22"/>
        <end position="146"/>
    </location>
</feature>
<accession>A0A917GMQ0</accession>
<dbReference type="PROSITE" id="PS51257">
    <property type="entry name" value="PROKAR_LIPOPROTEIN"/>
    <property type="match status" value="1"/>
</dbReference>
<dbReference type="RefSeq" id="WP_229694584.1">
    <property type="nucleotide sequence ID" value="NZ_BMIY01000002.1"/>
</dbReference>
<protein>
    <recommendedName>
        <fullName evidence="4">Lipoprotein</fullName>
    </recommendedName>
</protein>
<organism evidence="2 3">
    <name type="scientific">Pseudohongiella nitratireducens</name>
    <dbReference type="NCBI Taxonomy" id="1768907"/>
    <lineage>
        <taxon>Bacteria</taxon>
        <taxon>Pseudomonadati</taxon>
        <taxon>Pseudomonadota</taxon>
        <taxon>Gammaproteobacteria</taxon>
        <taxon>Pseudomonadales</taxon>
        <taxon>Pseudohongiellaceae</taxon>
        <taxon>Pseudohongiella</taxon>
    </lineage>
</organism>
<dbReference type="EMBL" id="BMIY01000002">
    <property type="protein sequence ID" value="GGG51391.1"/>
    <property type="molecule type" value="Genomic_DNA"/>
</dbReference>
<proteinExistence type="predicted"/>
<sequence>MIRAGWHLINPGVRFCLVALAALFLASCTTTTIDQYRQGDTGIEGHESVVILGRRQGAAYETREEFVECVGDRMGNGRDGVNIVPEQLFVDALFPWFEPRTAPMRSDDLEQLMAQPLVPEKISEFGIRYIVWLDGETQRTNEMGSI</sequence>
<keyword evidence="1" id="KW-0732">Signal</keyword>
<reference evidence="2" key="1">
    <citation type="journal article" date="2014" name="Int. J. Syst. Evol. Microbiol.">
        <title>Complete genome sequence of Corynebacterium casei LMG S-19264T (=DSM 44701T), isolated from a smear-ripened cheese.</title>
        <authorList>
            <consortium name="US DOE Joint Genome Institute (JGI-PGF)"/>
            <person name="Walter F."/>
            <person name="Albersmeier A."/>
            <person name="Kalinowski J."/>
            <person name="Ruckert C."/>
        </authorList>
    </citation>
    <scope>NUCLEOTIDE SEQUENCE</scope>
    <source>
        <strain evidence="2">CGMCC 1.15425</strain>
    </source>
</reference>
<evidence type="ECO:0000313" key="3">
    <source>
        <dbReference type="Proteomes" id="UP000627715"/>
    </source>
</evidence>